<proteinExistence type="predicted"/>
<protein>
    <submittedName>
        <fullName evidence="1">Uncharacterized protein</fullName>
    </submittedName>
</protein>
<dbReference type="Proteomes" id="UP001057452">
    <property type="component" value="Chromosome 4"/>
</dbReference>
<evidence type="ECO:0000313" key="1">
    <source>
        <dbReference type="EMBL" id="KAI4829371.1"/>
    </source>
</evidence>
<feature type="non-terminal residue" evidence="1">
    <location>
        <position position="57"/>
    </location>
</feature>
<comment type="caution">
    <text evidence="1">The sequence shown here is derived from an EMBL/GenBank/DDBJ whole genome shotgun (WGS) entry which is preliminary data.</text>
</comment>
<dbReference type="EMBL" id="CM043788">
    <property type="protein sequence ID" value="KAI4829371.1"/>
    <property type="molecule type" value="Genomic_DNA"/>
</dbReference>
<accession>A0ACB9XR86</accession>
<organism evidence="1 2">
    <name type="scientific">Chaenocephalus aceratus</name>
    <name type="common">Blackfin icefish</name>
    <name type="synonym">Chaenichthys aceratus</name>
    <dbReference type="NCBI Taxonomy" id="36190"/>
    <lineage>
        <taxon>Eukaryota</taxon>
        <taxon>Metazoa</taxon>
        <taxon>Chordata</taxon>
        <taxon>Craniata</taxon>
        <taxon>Vertebrata</taxon>
        <taxon>Euteleostomi</taxon>
        <taxon>Actinopterygii</taxon>
        <taxon>Neopterygii</taxon>
        <taxon>Teleostei</taxon>
        <taxon>Neoteleostei</taxon>
        <taxon>Acanthomorphata</taxon>
        <taxon>Eupercaria</taxon>
        <taxon>Perciformes</taxon>
        <taxon>Notothenioidei</taxon>
        <taxon>Channichthyidae</taxon>
        <taxon>Chaenocephalus</taxon>
    </lineage>
</organism>
<gene>
    <name evidence="1" type="ORF">KUCAC02_023415</name>
</gene>
<keyword evidence="2" id="KW-1185">Reference proteome</keyword>
<name>A0ACB9XR86_CHAAC</name>
<evidence type="ECO:0000313" key="2">
    <source>
        <dbReference type="Proteomes" id="UP001057452"/>
    </source>
</evidence>
<reference evidence="1" key="1">
    <citation type="submission" date="2022-05" db="EMBL/GenBank/DDBJ databases">
        <title>Chromosome-level genome of Chaenocephalus aceratus.</title>
        <authorList>
            <person name="Park H."/>
        </authorList>
    </citation>
    <scope>NUCLEOTIDE SEQUENCE</scope>
    <source>
        <strain evidence="1">KU_202001</strain>
    </source>
</reference>
<sequence>MLVVSQNRQYCSTVIMVPLFAEMNCVAPRTQHTLHIVKRFSNLSSSTTYFWCCGDAP</sequence>